<proteinExistence type="predicted"/>
<name>A0A6J6NSG5_9ZZZZ</name>
<gene>
    <name evidence="1" type="ORF">UFOPK2295_01799</name>
</gene>
<protein>
    <submittedName>
        <fullName evidence="1">Unannotated protein</fullName>
    </submittedName>
</protein>
<accession>A0A6J6NSG5</accession>
<organism evidence="1">
    <name type="scientific">freshwater metagenome</name>
    <dbReference type="NCBI Taxonomy" id="449393"/>
    <lineage>
        <taxon>unclassified sequences</taxon>
        <taxon>metagenomes</taxon>
        <taxon>ecological metagenomes</taxon>
    </lineage>
</organism>
<reference evidence="1" key="1">
    <citation type="submission" date="2020-05" db="EMBL/GenBank/DDBJ databases">
        <authorList>
            <person name="Chiriac C."/>
            <person name="Salcher M."/>
            <person name="Ghai R."/>
            <person name="Kavagutti S V."/>
        </authorList>
    </citation>
    <scope>NUCLEOTIDE SEQUENCE</scope>
</reference>
<evidence type="ECO:0000313" key="1">
    <source>
        <dbReference type="EMBL" id="CAB4689116.1"/>
    </source>
</evidence>
<dbReference type="AlphaFoldDB" id="A0A6J6NSG5"/>
<sequence length="65" mass="6689">MRCVPLVDGGVELQTGVSTFPCCGCELTPEIAGLDGAHGAAIGDRLEVPVAVLFNSLHELVSDAH</sequence>
<dbReference type="EMBL" id="CAEZWV010000073">
    <property type="protein sequence ID" value="CAB4689116.1"/>
    <property type="molecule type" value="Genomic_DNA"/>
</dbReference>